<accession>A0AAF0QU49</accession>
<feature type="region of interest" description="Disordered" evidence="8">
    <location>
        <begin position="747"/>
        <end position="876"/>
    </location>
</feature>
<keyword evidence="3 7" id="KW-0863">Zinc-finger</keyword>
<dbReference type="EMBL" id="CP133616">
    <property type="protein sequence ID" value="WMV29413.1"/>
    <property type="molecule type" value="Genomic_DNA"/>
</dbReference>
<keyword evidence="1" id="KW-0815">Transposition</keyword>
<dbReference type="InterPro" id="IPR007527">
    <property type="entry name" value="Znf_SWIM"/>
</dbReference>
<sequence>MYEQEEEKDEENGKKASKKEEEEEEEEEVINMVEVTIYFHHGGEWLTSPEPHYDRGCVTYWKGYDPDLISFIDLVNEYINKLGFVGVQELIVLAPTGKYFEIIGDEGVKTLTSFISTEYKSIHLFATEDCELSVDVTDIIMHDGSFLLSPIVNEGTDCSESEDDSNNGMVFSCSDYDTDELENFVTKKKRNITDSLQDYKEIVKGMAFKDIAEAKQFCKLYALAKKVELVVVKSDKKRLRYTCVADGCPFLLLISGDLTTPGVSVKTLVDHIECGTAYDNSLVDYSTIALYFKDKLQSDPKYKVKEMKADLHRVFELNVSEAKCKRAKKEVLESLEGSFVDSYNKLEGYATELRSCNTGSDIVIDLSKQALSNGKRKFLRMYICFKAMKLGFKSGLRPLIGLDGTFLKGKTKGQVLCAVGQDSNNSFYPLAWAVVDKETKRTWTWFMQHLQHSLELQNGEGLTFISDMQKGLLEAVRTVLPEAHQRYCARHIEANWCKRWGKGELKKLLWWAAWSSFTEEFEDQLQEMKEVNGEARQDLINKYPPKTWCRAYLDTVCKNQAVDNNFTESFNAWILEARYKPIIGMLEDIRVKTMERLAAKEVAVRKWKDDGFSPKSELLFIQYLKISKVCKVNGNGDSGYEVTEGADRHIVNLRDKKCTCRTWDLTGIPCPHAIKAMEHKKMIPKKEIHWYYSKEAALAVYKHKLQPVRGEPFWKYDPLHAIEPPELAKLVGRPKLMREREKDEVVKRQGVWKQTRKGKMMTCSNCGEQNHNARGCEKAKQGKQPTKKQGKQPAKQGKESGKGKKRKQPAKQGKESGKEKKRQLRRGLVDEDEASEEDINCTAPQPTQESQFEYTSSSSYFPVTEDDDEDPRLRPRTISEEAFLTRLRKKQNPEEPIGSRVIRFRGDKFGVSEPTNLPIGPTGLTWNGQGAVTTNQLQKLRPRRG</sequence>
<feature type="compositionally biased region" description="Acidic residues" evidence="8">
    <location>
        <begin position="1"/>
        <end position="10"/>
    </location>
</feature>
<dbReference type="Pfam" id="PF10551">
    <property type="entry name" value="MULE"/>
    <property type="match status" value="1"/>
</dbReference>
<dbReference type="SMART" id="SM00575">
    <property type="entry name" value="ZnF_PMZ"/>
    <property type="match status" value="1"/>
</dbReference>
<dbReference type="GO" id="GO:0003677">
    <property type="term" value="F:DNA binding"/>
    <property type="evidence" value="ECO:0007669"/>
    <property type="project" value="UniProtKB-KW"/>
</dbReference>
<feature type="region of interest" description="Disordered" evidence="8">
    <location>
        <begin position="1"/>
        <end position="27"/>
    </location>
</feature>
<dbReference type="Proteomes" id="UP001234989">
    <property type="component" value="Chromosome 5"/>
</dbReference>
<evidence type="ECO:0000313" key="10">
    <source>
        <dbReference type="EMBL" id="WMV29413.1"/>
    </source>
</evidence>
<feature type="domain" description="SWIM-type" evidence="9">
    <location>
        <begin position="640"/>
        <end position="681"/>
    </location>
</feature>
<evidence type="ECO:0000256" key="2">
    <source>
        <dbReference type="ARBA" id="ARBA00022723"/>
    </source>
</evidence>
<evidence type="ECO:0000256" key="5">
    <source>
        <dbReference type="ARBA" id="ARBA00023125"/>
    </source>
</evidence>
<dbReference type="PANTHER" id="PTHR31973:SF189">
    <property type="entry name" value="TRANSPOSASE, MUDR, PLANT, MULE TRANSPOSASE DOMAIN PROTEIN-RELATED"/>
    <property type="match status" value="1"/>
</dbReference>
<protein>
    <recommendedName>
        <fullName evidence="9">SWIM-type domain-containing protein</fullName>
    </recommendedName>
</protein>
<proteinExistence type="predicted"/>
<dbReference type="InterPro" id="IPR004332">
    <property type="entry name" value="Transposase_MuDR"/>
</dbReference>
<evidence type="ECO:0000256" key="7">
    <source>
        <dbReference type="PROSITE-ProRule" id="PRU00325"/>
    </source>
</evidence>
<dbReference type="PROSITE" id="PS50966">
    <property type="entry name" value="ZF_SWIM"/>
    <property type="match status" value="1"/>
</dbReference>
<dbReference type="GO" id="GO:0006313">
    <property type="term" value="P:DNA transposition"/>
    <property type="evidence" value="ECO:0007669"/>
    <property type="project" value="InterPro"/>
</dbReference>
<organism evidence="10 11">
    <name type="scientific">Solanum verrucosum</name>
    <dbReference type="NCBI Taxonomy" id="315347"/>
    <lineage>
        <taxon>Eukaryota</taxon>
        <taxon>Viridiplantae</taxon>
        <taxon>Streptophyta</taxon>
        <taxon>Embryophyta</taxon>
        <taxon>Tracheophyta</taxon>
        <taxon>Spermatophyta</taxon>
        <taxon>Magnoliopsida</taxon>
        <taxon>eudicotyledons</taxon>
        <taxon>Gunneridae</taxon>
        <taxon>Pentapetalae</taxon>
        <taxon>asterids</taxon>
        <taxon>lamiids</taxon>
        <taxon>Solanales</taxon>
        <taxon>Solanaceae</taxon>
        <taxon>Solanoideae</taxon>
        <taxon>Solaneae</taxon>
        <taxon>Solanum</taxon>
    </lineage>
</organism>
<dbReference type="PROSITE" id="PS01007">
    <property type="entry name" value="TRANSPOSASE_MUTATOR"/>
    <property type="match status" value="1"/>
</dbReference>
<dbReference type="GO" id="GO:0008270">
    <property type="term" value="F:zinc ion binding"/>
    <property type="evidence" value="ECO:0007669"/>
    <property type="project" value="UniProtKB-KW"/>
</dbReference>
<feature type="region of interest" description="Disordered" evidence="8">
    <location>
        <begin position="909"/>
        <end position="929"/>
    </location>
</feature>
<dbReference type="Pfam" id="PF03108">
    <property type="entry name" value="DBD_Tnp_Mut"/>
    <property type="match status" value="1"/>
</dbReference>
<evidence type="ECO:0000256" key="3">
    <source>
        <dbReference type="ARBA" id="ARBA00022771"/>
    </source>
</evidence>
<evidence type="ECO:0000256" key="1">
    <source>
        <dbReference type="ARBA" id="ARBA00022578"/>
    </source>
</evidence>
<dbReference type="AlphaFoldDB" id="A0AAF0QU49"/>
<evidence type="ECO:0000259" key="9">
    <source>
        <dbReference type="PROSITE" id="PS50966"/>
    </source>
</evidence>
<feature type="compositionally biased region" description="Polar residues" evidence="8">
    <location>
        <begin position="842"/>
        <end position="861"/>
    </location>
</feature>
<keyword evidence="4" id="KW-0862">Zinc</keyword>
<gene>
    <name evidence="10" type="ORF">MTR67_022798</name>
</gene>
<dbReference type="InterPro" id="IPR001207">
    <property type="entry name" value="Transposase_mutator"/>
</dbReference>
<dbReference type="PANTHER" id="PTHR31973">
    <property type="entry name" value="POLYPROTEIN, PUTATIVE-RELATED"/>
    <property type="match status" value="1"/>
</dbReference>
<feature type="compositionally biased region" description="Acidic residues" evidence="8">
    <location>
        <begin position="830"/>
        <end position="839"/>
    </location>
</feature>
<evidence type="ECO:0000313" key="11">
    <source>
        <dbReference type="Proteomes" id="UP001234989"/>
    </source>
</evidence>
<name>A0AAF0QU49_SOLVR</name>
<feature type="compositionally biased region" description="Basic and acidic residues" evidence="8">
    <location>
        <begin position="11"/>
        <end position="20"/>
    </location>
</feature>
<feature type="compositionally biased region" description="Polar residues" evidence="8">
    <location>
        <begin position="762"/>
        <end position="772"/>
    </location>
</feature>
<keyword evidence="2" id="KW-0479">Metal-binding</keyword>
<dbReference type="InterPro" id="IPR018289">
    <property type="entry name" value="MULE_transposase_dom"/>
</dbReference>
<dbReference type="GO" id="GO:0004803">
    <property type="term" value="F:transposase activity"/>
    <property type="evidence" value="ECO:0007669"/>
    <property type="project" value="InterPro"/>
</dbReference>
<dbReference type="InterPro" id="IPR058594">
    <property type="entry name" value="PB1-like_dom_pln"/>
</dbReference>
<keyword evidence="6" id="KW-0233">DNA recombination</keyword>
<evidence type="ECO:0000256" key="8">
    <source>
        <dbReference type="SAM" id="MobiDB-lite"/>
    </source>
</evidence>
<evidence type="ECO:0000256" key="6">
    <source>
        <dbReference type="ARBA" id="ARBA00023172"/>
    </source>
</evidence>
<keyword evidence="5" id="KW-0238">DNA-binding</keyword>
<reference evidence="10" key="1">
    <citation type="submission" date="2023-08" db="EMBL/GenBank/DDBJ databases">
        <title>A de novo genome assembly of Solanum verrucosum Schlechtendal, a Mexican diploid species geographically isolated from the other diploid A-genome species in potato relatives.</title>
        <authorList>
            <person name="Hosaka K."/>
        </authorList>
    </citation>
    <scope>NUCLEOTIDE SEQUENCE</scope>
    <source>
        <tissue evidence="10">Young leaves</tissue>
    </source>
</reference>
<dbReference type="Pfam" id="PF26130">
    <property type="entry name" value="PB1-like"/>
    <property type="match status" value="1"/>
</dbReference>
<dbReference type="Pfam" id="PF04434">
    <property type="entry name" value="SWIM"/>
    <property type="match status" value="1"/>
</dbReference>
<keyword evidence="11" id="KW-1185">Reference proteome</keyword>
<evidence type="ECO:0000256" key="4">
    <source>
        <dbReference type="ARBA" id="ARBA00022833"/>
    </source>
</evidence>
<dbReference type="InterPro" id="IPR006564">
    <property type="entry name" value="Znf_PMZ"/>
</dbReference>